<evidence type="ECO:0000313" key="2">
    <source>
        <dbReference type="EMBL" id="MDO4842253.1"/>
    </source>
</evidence>
<dbReference type="SUPFAM" id="SSF55729">
    <property type="entry name" value="Acyl-CoA N-acyltransferases (Nat)"/>
    <property type="match status" value="1"/>
</dbReference>
<protein>
    <submittedName>
        <fullName evidence="2">GNAT family N-acetyltransferase</fullName>
    </submittedName>
</protein>
<dbReference type="GO" id="GO:0016747">
    <property type="term" value="F:acyltransferase activity, transferring groups other than amino-acyl groups"/>
    <property type="evidence" value="ECO:0007669"/>
    <property type="project" value="InterPro"/>
</dbReference>
<organism evidence="2 3">
    <name type="scientific">Phoenicibacter congonensis</name>
    <dbReference type="NCBI Taxonomy" id="1944646"/>
    <lineage>
        <taxon>Bacteria</taxon>
        <taxon>Bacillati</taxon>
        <taxon>Actinomycetota</taxon>
        <taxon>Coriobacteriia</taxon>
        <taxon>Eggerthellales</taxon>
        <taxon>Eggerthellaceae</taxon>
        <taxon>Phoenicibacter</taxon>
    </lineage>
</organism>
<feature type="domain" description="N-acetyltransferase" evidence="1">
    <location>
        <begin position="15"/>
        <end position="168"/>
    </location>
</feature>
<name>A0AA43RI63_9ACTN</name>
<dbReference type="PROSITE" id="PS51186">
    <property type="entry name" value="GNAT"/>
    <property type="match status" value="1"/>
</dbReference>
<dbReference type="EMBL" id="JAUMVS010000125">
    <property type="protein sequence ID" value="MDO4842253.1"/>
    <property type="molecule type" value="Genomic_DNA"/>
</dbReference>
<proteinExistence type="predicted"/>
<accession>A0AA43RI63</accession>
<dbReference type="Pfam" id="PF13302">
    <property type="entry name" value="Acetyltransf_3"/>
    <property type="match status" value="1"/>
</dbReference>
<evidence type="ECO:0000313" key="3">
    <source>
        <dbReference type="Proteomes" id="UP001168575"/>
    </source>
</evidence>
<comment type="caution">
    <text evidence="2">The sequence shown here is derived from an EMBL/GenBank/DDBJ whole genome shotgun (WGS) entry which is preliminary data.</text>
</comment>
<dbReference type="InterPro" id="IPR000182">
    <property type="entry name" value="GNAT_dom"/>
</dbReference>
<dbReference type="Gene3D" id="3.40.630.30">
    <property type="match status" value="1"/>
</dbReference>
<dbReference type="InterPro" id="IPR016181">
    <property type="entry name" value="Acyl_CoA_acyltransferase"/>
</dbReference>
<reference evidence="2" key="1">
    <citation type="submission" date="2023-07" db="EMBL/GenBank/DDBJ databases">
        <title>Between Cages and Wild: Unraveling the Impact of Captivity on Animal Microbiomes and Antimicrobial Resistance.</title>
        <authorList>
            <person name="Schmartz G.P."/>
            <person name="Rehner J."/>
            <person name="Schuff M.J."/>
            <person name="Becker S.L."/>
            <person name="Kravczyk M."/>
            <person name="Gurevich A."/>
            <person name="Francke R."/>
            <person name="Mueller R."/>
            <person name="Keller V."/>
            <person name="Keller A."/>
        </authorList>
    </citation>
    <scope>NUCLEOTIDE SEQUENCE</scope>
    <source>
        <strain evidence="2">S12M_St_49</strain>
    </source>
</reference>
<dbReference type="Proteomes" id="UP001168575">
    <property type="component" value="Unassembled WGS sequence"/>
</dbReference>
<keyword evidence="3" id="KW-1185">Reference proteome</keyword>
<evidence type="ECO:0000259" key="1">
    <source>
        <dbReference type="PROSITE" id="PS51186"/>
    </source>
</evidence>
<dbReference type="AlphaFoldDB" id="A0AA43RI63"/>
<gene>
    <name evidence="2" type="ORF">Q3982_06210</name>
</gene>
<sequence>MNQTSPGLFSLGQRPCLRPLEPEDAPALLALLRSGAAEGLFSGEAADLTLSHVQNFILAALLTAGDDFRAVSDEKGSFLGLIGLKDMSPERAEFCIALVPEARGRGLARAAAEQLLREAFCEDGGPGRVFMYTRPDNAETCGFNRAMGFRPQAPEADAAPETLALNWYGIGREEFLAAVEPR</sequence>